<organism evidence="2 3">
    <name type="scientific">Candidatus Sulfurimonas baltica</name>
    <dbReference type="NCBI Taxonomy" id="2740404"/>
    <lineage>
        <taxon>Bacteria</taxon>
        <taxon>Pseudomonadati</taxon>
        <taxon>Campylobacterota</taxon>
        <taxon>Epsilonproteobacteria</taxon>
        <taxon>Campylobacterales</taxon>
        <taxon>Sulfurimonadaceae</taxon>
        <taxon>Sulfurimonas</taxon>
    </lineage>
</organism>
<name>A0A7S7RNL5_9BACT</name>
<evidence type="ECO:0000259" key="1">
    <source>
        <dbReference type="Pfam" id="PF02470"/>
    </source>
</evidence>
<proteinExistence type="predicted"/>
<dbReference type="Pfam" id="PF02470">
    <property type="entry name" value="MlaD"/>
    <property type="match status" value="1"/>
</dbReference>
<dbReference type="InterPro" id="IPR003399">
    <property type="entry name" value="Mce/MlaD"/>
</dbReference>
<sequence>MLGFAYWLLKPSAEDEMQKYLIYFDESVLGLNTDASVKYRGVSVGKVEKLSINPNNSEQVEVLITILKTTPIKSSTVAKLTSHGITGLSYINLSFGDSEAEPLKANNEYEYPVIKTIPSLFNQIESSFGSFSDNLSTTLMRTKELLDDENQIQIALLLKNSALFMDKMNYMLDDKTINDFKLAMKNLSSSTKKIDDMMPRIDMFLQNSVEWENKISNSFGSITNSYIGIKDSMDVFKEAVASGDFNFKEITSDLIPTMNNTFLSMQQLVIKIEEAINRYERSPGDMIFTQEKIKKGPGED</sequence>
<evidence type="ECO:0000313" key="3">
    <source>
        <dbReference type="Proteomes" id="UP000593994"/>
    </source>
</evidence>
<protein>
    <submittedName>
        <fullName evidence="2">MCE family protein</fullName>
    </submittedName>
</protein>
<evidence type="ECO:0000313" key="2">
    <source>
        <dbReference type="EMBL" id="QOY53412.1"/>
    </source>
</evidence>
<keyword evidence="3" id="KW-1185">Reference proteome</keyword>
<dbReference type="AlphaFoldDB" id="A0A7S7RNL5"/>
<feature type="domain" description="Mce/MlaD" evidence="1">
    <location>
        <begin position="19"/>
        <end position="96"/>
    </location>
</feature>
<dbReference type="PANTHER" id="PTHR36698">
    <property type="entry name" value="BLL5892 PROTEIN"/>
    <property type="match status" value="1"/>
</dbReference>
<dbReference type="EMBL" id="CP054492">
    <property type="protein sequence ID" value="QOY53412.1"/>
    <property type="molecule type" value="Genomic_DNA"/>
</dbReference>
<dbReference type="KEGG" id="sbal:HUE88_02535"/>
<accession>A0A7S7RNL5</accession>
<reference evidence="2 3" key="1">
    <citation type="submission" date="2020-05" db="EMBL/GenBank/DDBJ databases">
        <title>Sulfurimonas marisnigri, sp. nov., and Sulfurimonas baltica, sp. nov., manganese oxide reducing chemolithoautotrophs of the class Epsilonproteobacteria isolated from the pelagic redoxclines of the Black and Baltic Seas and emended description of the genus Sulfurimonas.</title>
        <authorList>
            <person name="Henkel J.V."/>
            <person name="Laudan C."/>
            <person name="Werner J."/>
            <person name="Neu T."/>
            <person name="Plewe S."/>
            <person name="Sproer C."/>
            <person name="Bunk B."/>
            <person name="Schulz-Vogt H.N."/>
        </authorList>
    </citation>
    <scope>NUCLEOTIDE SEQUENCE [LARGE SCALE GENOMIC DNA]</scope>
    <source>
        <strain evidence="2 3">GD2</strain>
    </source>
</reference>
<dbReference type="PANTHER" id="PTHR36698:SF2">
    <property type="entry name" value="MCE_MLAD DOMAIN-CONTAINING PROTEIN"/>
    <property type="match status" value="1"/>
</dbReference>
<gene>
    <name evidence="2" type="ORF">HUE88_02535</name>
</gene>
<dbReference type="Proteomes" id="UP000593994">
    <property type="component" value="Chromosome"/>
</dbReference>